<dbReference type="RefSeq" id="WP_154671035.1">
    <property type="nucleotide sequence ID" value="NZ_LT605205.1"/>
</dbReference>
<dbReference type="Proteomes" id="UP000187464">
    <property type="component" value="Chromosome I"/>
</dbReference>
<name>A0A1R3T1K8_9BACT</name>
<sequence length="47" mass="5632">MDKLLKTELIILMNKSSQEITNEKMQRAYGEFIAHIDNVRFEYEKVI</sequence>
<dbReference type="STRING" id="1642647.PSM36_2826"/>
<dbReference type="KEGG" id="psac:PSM36_2826"/>
<dbReference type="EMBL" id="LT605205">
    <property type="protein sequence ID" value="SCD21621.1"/>
    <property type="molecule type" value="Genomic_DNA"/>
</dbReference>
<reference evidence="1 2" key="1">
    <citation type="submission" date="2016-08" db="EMBL/GenBank/DDBJ databases">
        <authorList>
            <person name="Seilhamer J.J."/>
        </authorList>
    </citation>
    <scope>NUCLEOTIDE SEQUENCE [LARGE SCALE GENOMIC DNA]</scope>
    <source>
        <strain evidence="1">M3/6</strain>
    </source>
</reference>
<gene>
    <name evidence="1" type="ORF">PSM36_2826</name>
</gene>
<keyword evidence="2" id="KW-1185">Reference proteome</keyword>
<protein>
    <submittedName>
        <fullName evidence="1">Uncharacterized protein</fullName>
    </submittedName>
</protein>
<organism evidence="1 2">
    <name type="scientific">Proteiniphilum saccharofermentans</name>
    <dbReference type="NCBI Taxonomy" id="1642647"/>
    <lineage>
        <taxon>Bacteria</taxon>
        <taxon>Pseudomonadati</taxon>
        <taxon>Bacteroidota</taxon>
        <taxon>Bacteroidia</taxon>
        <taxon>Bacteroidales</taxon>
        <taxon>Dysgonomonadaceae</taxon>
        <taxon>Proteiniphilum</taxon>
    </lineage>
</organism>
<evidence type="ECO:0000313" key="2">
    <source>
        <dbReference type="Proteomes" id="UP000187464"/>
    </source>
</evidence>
<evidence type="ECO:0000313" key="1">
    <source>
        <dbReference type="EMBL" id="SCD21621.1"/>
    </source>
</evidence>
<accession>A0A1R3T1K8</accession>
<dbReference type="AlphaFoldDB" id="A0A1R3T1K8"/>
<proteinExistence type="predicted"/>